<dbReference type="STRING" id="1218492.JG30_05370"/>
<protein>
    <recommendedName>
        <fullName evidence="1">UPF0342 protein JG30_05370</fullName>
    </recommendedName>
</protein>
<dbReference type="RefSeq" id="WP_046315970.1">
    <property type="nucleotide sequence ID" value="NZ_JAMBJK010000008.1"/>
</dbReference>
<dbReference type="AlphaFoldDB" id="A0A0F4LVK4"/>
<evidence type="ECO:0000313" key="3">
    <source>
        <dbReference type="EMBL" id="KJY62334.1"/>
    </source>
</evidence>
<evidence type="ECO:0000256" key="2">
    <source>
        <dbReference type="SAM" id="Coils"/>
    </source>
</evidence>
<evidence type="ECO:0000313" key="4">
    <source>
        <dbReference type="Proteomes" id="UP000033558"/>
    </source>
</evidence>
<evidence type="ECO:0000256" key="1">
    <source>
        <dbReference type="HAMAP-Rule" id="MF_01526"/>
    </source>
</evidence>
<gene>
    <name evidence="3" type="ORF">JG30_05370</name>
</gene>
<sequence>MINVYDTANQLEQELRQSVEVLGLQAAFNQMKADPMAYGLFQQLQKLQADLQQKQMNNQEIKDEDIKKLQNVSDQLAKYDSVKKLMEQERTVNAMMEELNKIISKPIADIYQN</sequence>
<reference evidence="3 4" key="1">
    <citation type="submission" date="2015-01" db="EMBL/GenBank/DDBJ databases">
        <title>Comparative genomics of the lactic acid bacteria isolated from the honey bee gut.</title>
        <authorList>
            <person name="Ellegaard K.M."/>
            <person name="Tamarit D."/>
            <person name="Javelind E."/>
            <person name="Olofsson T."/>
            <person name="Andersson S.G."/>
            <person name="Vasquez A."/>
        </authorList>
    </citation>
    <scope>NUCLEOTIDE SEQUENCE [LARGE SCALE GENOMIC DNA]</scope>
    <source>
        <strain evidence="3 4">Bin4</strain>
    </source>
</reference>
<dbReference type="PATRIC" id="fig|1218492.5.peg.663"/>
<feature type="coiled-coil region" evidence="2">
    <location>
        <begin position="44"/>
        <end position="105"/>
    </location>
</feature>
<dbReference type="HAMAP" id="MF_01526">
    <property type="entry name" value="UPF0342"/>
    <property type="match status" value="1"/>
</dbReference>
<dbReference type="InterPro" id="IPR010368">
    <property type="entry name" value="Com_YlbF"/>
</dbReference>
<keyword evidence="2" id="KW-0175">Coiled coil</keyword>
<keyword evidence="4" id="KW-1185">Reference proteome</keyword>
<dbReference type="HOGENOM" id="CLU_140243_3_1_9"/>
<dbReference type="EMBL" id="JXJQ01000006">
    <property type="protein sequence ID" value="KJY62334.1"/>
    <property type="molecule type" value="Genomic_DNA"/>
</dbReference>
<proteinExistence type="inferred from homology"/>
<dbReference type="InterPro" id="IPR023378">
    <property type="entry name" value="YheA/YmcA-like_dom_sf"/>
</dbReference>
<dbReference type="Proteomes" id="UP000033558">
    <property type="component" value="Unassembled WGS sequence"/>
</dbReference>
<dbReference type="Gene3D" id="1.20.1500.10">
    <property type="entry name" value="YheA/YmcA-like"/>
    <property type="match status" value="1"/>
</dbReference>
<comment type="similarity">
    <text evidence="1">Belongs to the UPF0342 family.</text>
</comment>
<dbReference type="Pfam" id="PF06133">
    <property type="entry name" value="Com_YlbF"/>
    <property type="match status" value="1"/>
</dbReference>
<comment type="caution">
    <text evidence="3">The sequence shown here is derived from an EMBL/GenBank/DDBJ whole genome shotgun (WGS) entry which is preliminary data.</text>
</comment>
<organism evidence="3 4">
    <name type="scientific">Bombilactobacillus mellifer</name>
    <dbReference type="NCBI Taxonomy" id="1218492"/>
    <lineage>
        <taxon>Bacteria</taxon>
        <taxon>Bacillati</taxon>
        <taxon>Bacillota</taxon>
        <taxon>Bacilli</taxon>
        <taxon>Lactobacillales</taxon>
        <taxon>Lactobacillaceae</taxon>
        <taxon>Bombilactobacillus</taxon>
    </lineage>
</organism>
<name>A0A0F4LVK4_9LACO</name>
<accession>A0A0F4LVK4</accession>
<dbReference type="SUPFAM" id="SSF158622">
    <property type="entry name" value="YheA/YmcA-like"/>
    <property type="match status" value="1"/>
</dbReference>